<dbReference type="RefSeq" id="WP_203108791.1">
    <property type="nucleotide sequence ID" value="NZ_JADOBG010000010.1"/>
</dbReference>
<dbReference type="Proteomes" id="UP000809910">
    <property type="component" value="Unassembled WGS sequence"/>
</dbReference>
<dbReference type="InterPro" id="IPR051124">
    <property type="entry name" value="Phosphate_Transport_Permease"/>
</dbReference>
<evidence type="ECO:0000256" key="3">
    <source>
        <dbReference type="ARBA" id="ARBA00022448"/>
    </source>
</evidence>
<comment type="subcellular location">
    <subcellularLocation>
        <location evidence="10">Cell inner membrane</location>
        <topology evidence="10">Multi-pass membrane protein</topology>
    </subcellularLocation>
    <subcellularLocation>
        <location evidence="1 9">Cell membrane</location>
        <topology evidence="1 9">Multi-pass membrane protein</topology>
    </subcellularLocation>
</comment>
<name>A0ABS1WEB7_9GAMM</name>
<dbReference type="PROSITE" id="PS51257">
    <property type="entry name" value="PROKAR_LIPOPROTEIN"/>
    <property type="match status" value="1"/>
</dbReference>
<dbReference type="SUPFAM" id="SSF161098">
    <property type="entry name" value="MetI-like"/>
    <property type="match status" value="1"/>
</dbReference>
<evidence type="ECO:0000256" key="5">
    <source>
        <dbReference type="ARBA" id="ARBA00022592"/>
    </source>
</evidence>
<keyword evidence="10" id="KW-0997">Cell inner membrane</keyword>
<protein>
    <recommendedName>
        <fullName evidence="10">Phosphate transport system permease protein</fullName>
    </recommendedName>
</protein>
<evidence type="ECO:0000256" key="7">
    <source>
        <dbReference type="ARBA" id="ARBA00022989"/>
    </source>
</evidence>
<keyword evidence="4" id="KW-1003">Cell membrane</keyword>
<comment type="similarity">
    <text evidence="2 10">Belongs to the binding-protein-dependent transport system permease family. CysTW subfamily.</text>
</comment>
<dbReference type="InterPro" id="IPR000515">
    <property type="entry name" value="MetI-like"/>
</dbReference>
<keyword evidence="13" id="KW-1185">Reference proteome</keyword>
<dbReference type="EMBL" id="JADWVN010000026">
    <property type="protein sequence ID" value="MBL7527705.1"/>
    <property type="molecule type" value="Genomic_DNA"/>
</dbReference>
<evidence type="ECO:0000259" key="11">
    <source>
        <dbReference type="PROSITE" id="PS50928"/>
    </source>
</evidence>
<proteinExistence type="inferred from homology"/>
<evidence type="ECO:0000313" key="12">
    <source>
        <dbReference type="EMBL" id="MBL7527705.1"/>
    </source>
</evidence>
<comment type="caution">
    <text evidence="12">The sequence shown here is derived from an EMBL/GenBank/DDBJ whole genome shotgun (WGS) entry which is preliminary data.</text>
</comment>
<evidence type="ECO:0000256" key="1">
    <source>
        <dbReference type="ARBA" id="ARBA00004651"/>
    </source>
</evidence>
<comment type="function">
    <text evidence="10">Part of the binding-protein-dependent transport system for phosphate; probably responsible for the translocation of the substrate across the membrane.</text>
</comment>
<dbReference type="PANTHER" id="PTHR30425">
    <property type="entry name" value="PHOSPHATE TRANSPORT SYSTEM PERMEASE PROTEIN PST"/>
    <property type="match status" value="1"/>
</dbReference>
<dbReference type="Pfam" id="PF00528">
    <property type="entry name" value="BPD_transp_1"/>
    <property type="match status" value="1"/>
</dbReference>
<feature type="transmembrane region" description="Helical" evidence="9">
    <location>
        <begin position="15"/>
        <end position="37"/>
    </location>
</feature>
<dbReference type="Gene3D" id="1.10.3720.10">
    <property type="entry name" value="MetI-like"/>
    <property type="match status" value="1"/>
</dbReference>
<evidence type="ECO:0000256" key="6">
    <source>
        <dbReference type="ARBA" id="ARBA00022692"/>
    </source>
</evidence>
<keyword evidence="8 9" id="KW-0472">Membrane</keyword>
<dbReference type="PROSITE" id="PS50928">
    <property type="entry name" value="ABC_TM1"/>
    <property type="match status" value="1"/>
</dbReference>
<comment type="caution">
    <text evidence="10">Lacks conserved residue(s) required for the propagation of feature annotation.</text>
</comment>
<evidence type="ECO:0000256" key="4">
    <source>
        <dbReference type="ARBA" id="ARBA00022475"/>
    </source>
</evidence>
<feature type="transmembrane region" description="Helical" evidence="9">
    <location>
        <begin position="78"/>
        <end position="99"/>
    </location>
</feature>
<evidence type="ECO:0000256" key="8">
    <source>
        <dbReference type="ARBA" id="ARBA00023136"/>
    </source>
</evidence>
<evidence type="ECO:0000313" key="13">
    <source>
        <dbReference type="Proteomes" id="UP000809910"/>
    </source>
</evidence>
<keyword evidence="3 9" id="KW-0813">Transport</keyword>
<keyword evidence="6 9" id="KW-0812">Transmembrane</keyword>
<keyword evidence="7 9" id="KW-1133">Transmembrane helix</keyword>
<feature type="transmembrane region" description="Helical" evidence="9">
    <location>
        <begin position="119"/>
        <end position="142"/>
    </location>
</feature>
<feature type="transmembrane region" description="Helical" evidence="9">
    <location>
        <begin position="276"/>
        <end position="303"/>
    </location>
</feature>
<sequence length="308" mass="33627">MKKNRNSSFINSSVFYLSLSCAISILLLFAGIFYYLVKGSIPAFHAFGFHFFYDDNWDPVLQNFGAASAITGTLITSFIALLIAVPISFGITVFAVKIVPNGLRKYLRVLIDVLAGIPSIIYGMWGLFALAPILSNYVQPWLIDKTQNIPYLSGLFSGPEIGIGLFTAGLVLGVMIIPFIASIMYDVFELIPDILQESSYALGATTWETIWYVMVPYARIGFIGGIMLGLGRALGETMAVAFVIGNAHTMTSALFMPSSSVSSTLANEFTEANSELFLSALTELGLCLFLVTSVVILLSRILLRFIQK</sequence>
<accession>A0ABS1WEB7</accession>
<evidence type="ECO:0000256" key="9">
    <source>
        <dbReference type="RuleBase" id="RU363032"/>
    </source>
</evidence>
<dbReference type="CDD" id="cd06261">
    <property type="entry name" value="TM_PBP2"/>
    <property type="match status" value="1"/>
</dbReference>
<dbReference type="NCBIfam" id="TIGR02138">
    <property type="entry name" value="phosphate_pstC"/>
    <property type="match status" value="1"/>
</dbReference>
<reference evidence="12 13" key="1">
    <citation type="submission" date="2020-12" db="EMBL/GenBank/DDBJ databases">
        <title>WGS of Legionella: environmental sample.</title>
        <authorList>
            <person name="Cristino S."/>
            <person name="Girolamini L."/>
            <person name="Salaris S."/>
            <person name="Pascale M.R."/>
            <person name="Mazzotta M."/>
            <person name="Orsini M."/>
            <person name="Grottola A."/>
        </authorList>
    </citation>
    <scope>NUCLEOTIDE SEQUENCE [LARGE SCALE GENOMIC DNA]</scope>
    <source>
        <strain evidence="12 13">30cs62</strain>
    </source>
</reference>
<keyword evidence="5 10" id="KW-0592">Phosphate transport</keyword>
<organism evidence="12 13">
    <name type="scientific">Legionella bononiensis</name>
    <dbReference type="NCBI Taxonomy" id="2793102"/>
    <lineage>
        <taxon>Bacteria</taxon>
        <taxon>Pseudomonadati</taxon>
        <taxon>Pseudomonadota</taxon>
        <taxon>Gammaproteobacteria</taxon>
        <taxon>Legionellales</taxon>
        <taxon>Legionellaceae</taxon>
        <taxon>Legionella</taxon>
    </lineage>
</organism>
<dbReference type="InterPro" id="IPR011864">
    <property type="entry name" value="Phosphate_PstC"/>
</dbReference>
<feature type="domain" description="ABC transmembrane type-1" evidence="11">
    <location>
        <begin position="70"/>
        <end position="299"/>
    </location>
</feature>
<gene>
    <name evidence="12" type="primary">pstC</name>
    <name evidence="12" type="ORF">I5282_14150</name>
</gene>
<dbReference type="InterPro" id="IPR035906">
    <property type="entry name" value="MetI-like_sf"/>
</dbReference>
<feature type="transmembrane region" description="Helical" evidence="9">
    <location>
        <begin position="163"/>
        <end position="185"/>
    </location>
</feature>
<evidence type="ECO:0000256" key="10">
    <source>
        <dbReference type="RuleBase" id="RU363054"/>
    </source>
</evidence>
<evidence type="ECO:0000256" key="2">
    <source>
        <dbReference type="ARBA" id="ARBA00007069"/>
    </source>
</evidence>
<dbReference type="PANTHER" id="PTHR30425:SF1">
    <property type="entry name" value="PHOSPHATE TRANSPORT SYSTEM PERMEASE PROTEIN PSTC"/>
    <property type="match status" value="1"/>
</dbReference>